<accession>A0AAV6VM22</accession>
<reference evidence="1 2" key="1">
    <citation type="journal article" date="2022" name="Nat. Ecol. Evol.">
        <title>A masculinizing supergene underlies an exaggerated male reproductive morph in a spider.</title>
        <authorList>
            <person name="Hendrickx F."/>
            <person name="De Corte Z."/>
            <person name="Sonet G."/>
            <person name="Van Belleghem S.M."/>
            <person name="Kostlbacher S."/>
            <person name="Vangestel C."/>
        </authorList>
    </citation>
    <scope>NUCLEOTIDE SEQUENCE [LARGE SCALE GENOMIC DNA]</scope>
    <source>
        <strain evidence="1">W744_W776</strain>
    </source>
</reference>
<dbReference type="Proteomes" id="UP000827092">
    <property type="component" value="Unassembled WGS sequence"/>
</dbReference>
<organism evidence="1 2">
    <name type="scientific">Oedothorax gibbosus</name>
    <dbReference type="NCBI Taxonomy" id="931172"/>
    <lineage>
        <taxon>Eukaryota</taxon>
        <taxon>Metazoa</taxon>
        <taxon>Ecdysozoa</taxon>
        <taxon>Arthropoda</taxon>
        <taxon>Chelicerata</taxon>
        <taxon>Arachnida</taxon>
        <taxon>Araneae</taxon>
        <taxon>Araneomorphae</taxon>
        <taxon>Entelegynae</taxon>
        <taxon>Araneoidea</taxon>
        <taxon>Linyphiidae</taxon>
        <taxon>Erigoninae</taxon>
        <taxon>Oedothorax</taxon>
    </lineage>
</organism>
<sequence length="159" mass="17385">MTRAALGGVVGANGWKERSPRRREKHLVIDDGCTIADSASTDESSDEPTVWLAPEEIFYAPCSYNLGTQWYKAETTRNDEGRTPTLATPPERMKMEEDGRWCFPLQKGLIAEAAPIFGKTGNNNKKTGARVVRTAHAVTDALSSNASRIGTTSQLDDVK</sequence>
<gene>
    <name evidence="1" type="ORF">JTE90_011366</name>
</gene>
<dbReference type="EMBL" id="JAFNEN010000058">
    <property type="protein sequence ID" value="KAG8197211.1"/>
    <property type="molecule type" value="Genomic_DNA"/>
</dbReference>
<protein>
    <submittedName>
        <fullName evidence="1">Uncharacterized protein</fullName>
    </submittedName>
</protein>
<evidence type="ECO:0000313" key="2">
    <source>
        <dbReference type="Proteomes" id="UP000827092"/>
    </source>
</evidence>
<keyword evidence="2" id="KW-1185">Reference proteome</keyword>
<name>A0AAV6VM22_9ARAC</name>
<dbReference type="AlphaFoldDB" id="A0AAV6VM22"/>
<proteinExistence type="predicted"/>
<evidence type="ECO:0000313" key="1">
    <source>
        <dbReference type="EMBL" id="KAG8197211.1"/>
    </source>
</evidence>
<comment type="caution">
    <text evidence="1">The sequence shown here is derived from an EMBL/GenBank/DDBJ whole genome shotgun (WGS) entry which is preliminary data.</text>
</comment>